<dbReference type="EMBL" id="MU274924">
    <property type="protein sequence ID" value="KAI0086302.1"/>
    <property type="molecule type" value="Genomic_DNA"/>
</dbReference>
<name>A0ACB8TW65_9APHY</name>
<gene>
    <name evidence="1" type="ORF">BDY19DRAFT_995912</name>
</gene>
<comment type="caution">
    <text evidence="1">The sequence shown here is derived from an EMBL/GenBank/DDBJ whole genome shotgun (WGS) entry which is preliminary data.</text>
</comment>
<reference evidence="1" key="1">
    <citation type="journal article" date="2021" name="Environ. Microbiol.">
        <title>Gene family expansions and transcriptome signatures uncover fungal adaptations to wood decay.</title>
        <authorList>
            <person name="Hage H."/>
            <person name="Miyauchi S."/>
            <person name="Viragh M."/>
            <person name="Drula E."/>
            <person name="Min B."/>
            <person name="Chaduli D."/>
            <person name="Navarro D."/>
            <person name="Favel A."/>
            <person name="Norest M."/>
            <person name="Lesage-Meessen L."/>
            <person name="Balint B."/>
            <person name="Merenyi Z."/>
            <person name="de Eugenio L."/>
            <person name="Morin E."/>
            <person name="Martinez A.T."/>
            <person name="Baldrian P."/>
            <person name="Stursova M."/>
            <person name="Martinez M.J."/>
            <person name="Novotny C."/>
            <person name="Magnuson J.K."/>
            <person name="Spatafora J.W."/>
            <person name="Maurice S."/>
            <person name="Pangilinan J."/>
            <person name="Andreopoulos W."/>
            <person name="LaButti K."/>
            <person name="Hundley H."/>
            <person name="Na H."/>
            <person name="Kuo A."/>
            <person name="Barry K."/>
            <person name="Lipzen A."/>
            <person name="Henrissat B."/>
            <person name="Riley R."/>
            <person name="Ahrendt S."/>
            <person name="Nagy L.G."/>
            <person name="Grigoriev I.V."/>
            <person name="Martin F."/>
            <person name="Rosso M.N."/>
        </authorList>
    </citation>
    <scope>NUCLEOTIDE SEQUENCE</scope>
    <source>
        <strain evidence="1">CBS 384.51</strain>
    </source>
</reference>
<organism evidence="1 2">
    <name type="scientific">Irpex rosettiformis</name>
    <dbReference type="NCBI Taxonomy" id="378272"/>
    <lineage>
        <taxon>Eukaryota</taxon>
        <taxon>Fungi</taxon>
        <taxon>Dikarya</taxon>
        <taxon>Basidiomycota</taxon>
        <taxon>Agaricomycotina</taxon>
        <taxon>Agaricomycetes</taxon>
        <taxon>Polyporales</taxon>
        <taxon>Irpicaceae</taxon>
        <taxon>Irpex</taxon>
    </lineage>
</organism>
<keyword evidence="2" id="KW-1185">Reference proteome</keyword>
<proteinExistence type="predicted"/>
<sequence length="609" mass="65971">MLRVSQTLQRAGPYTTRRLLSQTSNTAGRARWTGRVAEARTRRILWLTTSAVGVGTLWHLSQRPIHNDSQADELARAKPTSVIGGDILNDGSLQTLVWGSNRSHTLSSNKAAPESVRTPAVADWLEGVALRDLVLQENHTACIDARGDVYQWGDGYFGTISSAADASSSGKPALTLRNKNIVSLQATSDRIFALSASGRIYVLSSKRSTQKHEAGAPTPSSDPWWGTGWMWGEDEDIDFAEIHSNEKLGWREKFVSIAAGENHLLALTSKGRTFAHPINLKANTFGQLGLRKFDVPDPSMPIGQPHIHSARVSLQLTPKSIADPYANASPSKRQDSTGASAQAQPEYDDSSIRFSDRLFEIPALKGVNIKAIAAGTNTSFAKTTNGRVLGWGANQFGQIGLGSNVALEAITVPTEVILWRSTPQAVRTTCLDIYAGGDLTFFKVERADGSALPYIDVLACGNGQYGGLGNAQYTNSQGMPVRTKNVSGLLEYSELAHNLQPIYPHDISVSPTGHVLLTLDTLARSGPGGAGRDLLVWGANQEYQLGNGKRGSLAAPQTLHAQDGQRFMLAERKADVKDLRGKLWKKKAKVEQRAVAGWGNSVIYWRICL</sequence>
<evidence type="ECO:0000313" key="2">
    <source>
        <dbReference type="Proteomes" id="UP001055072"/>
    </source>
</evidence>
<dbReference type="Proteomes" id="UP001055072">
    <property type="component" value="Unassembled WGS sequence"/>
</dbReference>
<protein>
    <submittedName>
        <fullName evidence="1">Regulator of chromosome condensation 1/beta-lactamase-inhibitor protein II</fullName>
    </submittedName>
</protein>
<evidence type="ECO:0000313" key="1">
    <source>
        <dbReference type="EMBL" id="KAI0086302.1"/>
    </source>
</evidence>
<accession>A0ACB8TW65</accession>